<evidence type="ECO:0000256" key="1">
    <source>
        <dbReference type="ARBA" id="ARBA00010618"/>
    </source>
</evidence>
<evidence type="ECO:0000259" key="4">
    <source>
        <dbReference type="Pfam" id="PF17136"/>
    </source>
</evidence>
<evidence type="ECO:0000256" key="3">
    <source>
        <dbReference type="ARBA" id="ARBA00023274"/>
    </source>
</evidence>
<feature type="domain" description="Large ribosomal subunit protein uL24 C-terminal" evidence="4">
    <location>
        <begin position="96"/>
        <end position="144"/>
    </location>
</feature>
<proteinExistence type="inferred from homology"/>
<evidence type="ECO:0000256" key="2">
    <source>
        <dbReference type="ARBA" id="ARBA00022980"/>
    </source>
</evidence>
<name>A0A146LW44_LYGHE</name>
<reference evidence="5" key="1">
    <citation type="journal article" date="2016" name="Gigascience">
        <title>De novo construction of an expanded transcriptome assembly for the western tarnished plant bug, Lygus hesperus.</title>
        <authorList>
            <person name="Tassone E.E."/>
            <person name="Geib S.M."/>
            <person name="Hall B."/>
            <person name="Fabrick J.A."/>
            <person name="Brent C.S."/>
            <person name="Hull J.J."/>
        </authorList>
    </citation>
    <scope>NUCLEOTIDE SEQUENCE</scope>
</reference>
<dbReference type="GO" id="GO:0003735">
    <property type="term" value="F:structural constituent of ribosome"/>
    <property type="evidence" value="ECO:0007669"/>
    <property type="project" value="InterPro"/>
</dbReference>
<accession>A0A146LW44</accession>
<dbReference type="HAMAP" id="MF_01326_B">
    <property type="entry name" value="Ribosomal_uL24_B"/>
    <property type="match status" value="1"/>
</dbReference>
<dbReference type="InterPro" id="IPR005825">
    <property type="entry name" value="Ribosomal_uL24_CS"/>
</dbReference>
<dbReference type="InterPro" id="IPR008991">
    <property type="entry name" value="Translation_prot_SH3-like_sf"/>
</dbReference>
<dbReference type="GO" id="GO:0003723">
    <property type="term" value="F:RNA binding"/>
    <property type="evidence" value="ECO:0007669"/>
    <property type="project" value="InterPro"/>
</dbReference>
<protein>
    <submittedName>
        <fullName evidence="5">39S ribosomal protein L24, mitochondrial</fullName>
    </submittedName>
</protein>
<dbReference type="CDD" id="cd06089">
    <property type="entry name" value="KOW_RPL26"/>
    <property type="match status" value="1"/>
</dbReference>
<keyword evidence="3" id="KW-0687">Ribonucleoprotein</keyword>
<dbReference type="PANTHER" id="PTHR12903">
    <property type="entry name" value="MITOCHONDRIAL RIBOSOMAL PROTEIN L24"/>
    <property type="match status" value="1"/>
</dbReference>
<dbReference type="InterPro" id="IPR057264">
    <property type="entry name" value="Ribosomal_uL24_C"/>
</dbReference>
<dbReference type="InterPro" id="IPR014722">
    <property type="entry name" value="Rib_uL2_dom2"/>
</dbReference>
<dbReference type="PROSITE" id="PS01108">
    <property type="entry name" value="RIBOSOMAL_L24"/>
    <property type="match status" value="1"/>
</dbReference>
<dbReference type="GO" id="GO:0005840">
    <property type="term" value="C:ribosome"/>
    <property type="evidence" value="ECO:0007669"/>
    <property type="project" value="UniProtKB-KW"/>
</dbReference>
<dbReference type="GO" id="GO:1990904">
    <property type="term" value="C:ribonucleoprotein complex"/>
    <property type="evidence" value="ECO:0007669"/>
    <property type="project" value="UniProtKB-KW"/>
</dbReference>
<dbReference type="SUPFAM" id="SSF50104">
    <property type="entry name" value="Translation proteins SH3-like domain"/>
    <property type="match status" value="1"/>
</dbReference>
<organism evidence="5">
    <name type="scientific">Lygus hesperus</name>
    <name type="common">Western plant bug</name>
    <dbReference type="NCBI Taxonomy" id="30085"/>
    <lineage>
        <taxon>Eukaryota</taxon>
        <taxon>Metazoa</taxon>
        <taxon>Ecdysozoa</taxon>
        <taxon>Arthropoda</taxon>
        <taxon>Hexapoda</taxon>
        <taxon>Insecta</taxon>
        <taxon>Pterygota</taxon>
        <taxon>Neoptera</taxon>
        <taxon>Paraneoptera</taxon>
        <taxon>Hemiptera</taxon>
        <taxon>Heteroptera</taxon>
        <taxon>Panheteroptera</taxon>
        <taxon>Cimicomorpha</taxon>
        <taxon>Miridae</taxon>
        <taxon>Mirini</taxon>
        <taxon>Lygus</taxon>
    </lineage>
</organism>
<dbReference type="InterPro" id="IPR003256">
    <property type="entry name" value="Ribosomal_uL24"/>
</dbReference>
<keyword evidence="2 5" id="KW-0689">Ribosomal protein</keyword>
<dbReference type="AlphaFoldDB" id="A0A146LW44"/>
<evidence type="ECO:0000313" key="5">
    <source>
        <dbReference type="EMBL" id="JAQ10912.1"/>
    </source>
</evidence>
<dbReference type="NCBIfam" id="TIGR01079">
    <property type="entry name" value="rplX_bact"/>
    <property type="match status" value="1"/>
</dbReference>
<comment type="similarity">
    <text evidence="1">Belongs to the universal ribosomal protein uL24 family.</text>
</comment>
<dbReference type="EMBL" id="GDHC01007717">
    <property type="protein sequence ID" value="JAQ10912.1"/>
    <property type="molecule type" value="Transcribed_RNA"/>
</dbReference>
<gene>
    <name evidence="5" type="primary">MRPL24_0</name>
    <name evidence="5" type="ORF">g.28914</name>
</gene>
<sequence>SKVKKLSFHMSNAAKLRSGTAVNMRKFRKATEAVSNPVGEWKIVTGDRVSVISGEGKGKQGIVLSVKRKHNLVFVSGIKMGVRMVKQVIDGAPQLVPQERELGIHYSNVQLVDPVTNKPTRVNVKRDPETDTLVRVAVKSGAIIPKPAMNWTPERTFNAHTDTPAQEVLRKTYVPSSFCDVRDAYLAKQATKGRSS</sequence>
<dbReference type="Pfam" id="PF17136">
    <property type="entry name" value="ribosomal_L24"/>
    <property type="match status" value="1"/>
</dbReference>
<dbReference type="InterPro" id="IPR041988">
    <property type="entry name" value="Ribosomal_uL24_KOW"/>
</dbReference>
<feature type="non-terminal residue" evidence="5">
    <location>
        <position position="1"/>
    </location>
</feature>
<dbReference type="GO" id="GO:0006412">
    <property type="term" value="P:translation"/>
    <property type="evidence" value="ECO:0007669"/>
    <property type="project" value="InterPro"/>
</dbReference>
<dbReference type="Gene3D" id="2.30.30.30">
    <property type="match status" value="1"/>
</dbReference>